<protein>
    <submittedName>
        <fullName evidence="1">Uncharacterized protein</fullName>
    </submittedName>
</protein>
<comment type="caution">
    <text evidence="1">The sequence shown here is derived from an EMBL/GenBank/DDBJ whole genome shotgun (WGS) entry which is preliminary data.</text>
</comment>
<gene>
    <name evidence="1" type="ORF">Godav_025622</name>
</gene>
<dbReference type="AlphaFoldDB" id="A0A7J8TBI5"/>
<sequence length="31" mass="3879">MNTDQTDPYEKTKIEFNLQNDDYLRSFNKYF</sequence>
<dbReference type="EMBL" id="JABFAC010242171">
    <property type="protein sequence ID" value="MBA0635537.1"/>
    <property type="molecule type" value="Genomic_DNA"/>
</dbReference>
<accession>A0A7J8TBI5</accession>
<organism evidence="1 2">
    <name type="scientific">Gossypium davidsonii</name>
    <name type="common">Davidson's cotton</name>
    <name type="synonym">Gossypium klotzschianum subsp. davidsonii</name>
    <dbReference type="NCBI Taxonomy" id="34287"/>
    <lineage>
        <taxon>Eukaryota</taxon>
        <taxon>Viridiplantae</taxon>
        <taxon>Streptophyta</taxon>
        <taxon>Embryophyta</taxon>
        <taxon>Tracheophyta</taxon>
        <taxon>Spermatophyta</taxon>
        <taxon>Magnoliopsida</taxon>
        <taxon>eudicotyledons</taxon>
        <taxon>Gunneridae</taxon>
        <taxon>Pentapetalae</taxon>
        <taxon>rosids</taxon>
        <taxon>malvids</taxon>
        <taxon>Malvales</taxon>
        <taxon>Malvaceae</taxon>
        <taxon>Malvoideae</taxon>
        <taxon>Gossypium</taxon>
    </lineage>
</organism>
<keyword evidence="2" id="KW-1185">Reference proteome</keyword>
<evidence type="ECO:0000313" key="1">
    <source>
        <dbReference type="EMBL" id="MBA0635537.1"/>
    </source>
</evidence>
<name>A0A7J8TBI5_GOSDV</name>
<evidence type="ECO:0000313" key="2">
    <source>
        <dbReference type="Proteomes" id="UP000593561"/>
    </source>
</evidence>
<reference evidence="1 2" key="1">
    <citation type="journal article" date="2019" name="Genome Biol. Evol.">
        <title>Insights into the evolution of the New World diploid cottons (Gossypium, subgenus Houzingenia) based on genome sequencing.</title>
        <authorList>
            <person name="Grover C.E."/>
            <person name="Arick M.A. 2nd"/>
            <person name="Thrash A."/>
            <person name="Conover J.L."/>
            <person name="Sanders W.S."/>
            <person name="Peterson D.G."/>
            <person name="Frelichowski J.E."/>
            <person name="Scheffler J.A."/>
            <person name="Scheffler B.E."/>
            <person name="Wendel J.F."/>
        </authorList>
    </citation>
    <scope>NUCLEOTIDE SEQUENCE [LARGE SCALE GENOMIC DNA]</scope>
    <source>
        <strain evidence="1">27</strain>
        <tissue evidence="1">Leaf</tissue>
    </source>
</reference>
<proteinExistence type="predicted"/>
<dbReference type="Proteomes" id="UP000593561">
    <property type="component" value="Unassembled WGS sequence"/>
</dbReference>